<dbReference type="Proteomes" id="UP000029614">
    <property type="component" value="Unassembled WGS sequence"/>
</dbReference>
<keyword evidence="8" id="KW-1185">Reference proteome</keyword>
<evidence type="ECO:0000259" key="6">
    <source>
        <dbReference type="Pfam" id="PF14289"/>
    </source>
</evidence>
<evidence type="ECO:0000256" key="1">
    <source>
        <dbReference type="ARBA" id="ARBA00004196"/>
    </source>
</evidence>
<dbReference type="PANTHER" id="PTHR42852">
    <property type="entry name" value="THIOL:DISULFIDE INTERCHANGE PROTEIN DSBE"/>
    <property type="match status" value="1"/>
</dbReference>
<feature type="domain" description="Alkyl hydroperoxide reductase subunit C/ Thiol specific antioxidant" evidence="5">
    <location>
        <begin position="200"/>
        <end position="312"/>
    </location>
</feature>
<keyword evidence="2" id="KW-0201">Cytochrome c-type biogenesis</keyword>
<dbReference type="PANTHER" id="PTHR42852:SF6">
    <property type="entry name" value="THIOL:DISULFIDE INTERCHANGE PROTEIN DSBE"/>
    <property type="match status" value="1"/>
</dbReference>
<keyword evidence="3" id="KW-1015">Disulfide bond</keyword>
<dbReference type="GO" id="GO:0030313">
    <property type="term" value="C:cell envelope"/>
    <property type="evidence" value="ECO:0007669"/>
    <property type="project" value="UniProtKB-SubCell"/>
</dbReference>
<evidence type="ECO:0000313" key="7">
    <source>
        <dbReference type="EMBL" id="KGF50083.1"/>
    </source>
</evidence>
<dbReference type="PROSITE" id="PS51257">
    <property type="entry name" value="PROKAR_LIPOPROTEIN"/>
    <property type="match status" value="1"/>
</dbReference>
<name>A0A096ASM7_9BACT</name>
<dbReference type="AlphaFoldDB" id="A0A096ASM7"/>
<proteinExistence type="predicted"/>
<dbReference type="InterPro" id="IPR036249">
    <property type="entry name" value="Thioredoxin-like_sf"/>
</dbReference>
<dbReference type="GO" id="GO:0016209">
    <property type="term" value="F:antioxidant activity"/>
    <property type="evidence" value="ECO:0007669"/>
    <property type="project" value="InterPro"/>
</dbReference>
<protein>
    <submittedName>
        <fullName evidence="7">AhpC/TSA family antioxidant</fullName>
    </submittedName>
</protein>
<dbReference type="Gene3D" id="3.40.30.10">
    <property type="entry name" value="Glutaredoxin"/>
    <property type="match status" value="1"/>
</dbReference>
<dbReference type="EMBL" id="JRNU01000092">
    <property type="protein sequence ID" value="KGF50083.1"/>
    <property type="molecule type" value="Genomic_DNA"/>
</dbReference>
<sequence length="330" mass="37264">MKRIAFLFFTVLLLVSCGTKSGYFKIKGRFLHINSGELYVYSPDGGIEGLDTIKIEAGRFAYEIPCNKPSTLIIIFPNFSTQPVFAEEGKSVEIKADASHLKEMDVSGTKSNELMTKFRKQIASSSPPEILKYVVQFVKDYPESIVSVYLVRKYFITTEEPDYKKALTLVDLMLRNQPNNITLIGLKQMLLAQKEIILRNAIPYFKEHDISGNMVTTADLKGKTAIVNVWASWSFESMDLQRVINEAVKKHKIKAIGICVDPDAKVCKQILKTDGIQFSNICDGNMLETKLLKIFNLSNIPGNVIIRNGRIVERDITANTIRQRLSENKL</sequence>
<dbReference type="RefSeq" id="WP_008450718.1">
    <property type="nucleotide sequence ID" value="NZ_JRNU01000092.1"/>
</dbReference>
<dbReference type="InterPro" id="IPR025380">
    <property type="entry name" value="DUF4369"/>
</dbReference>
<gene>
    <name evidence="7" type="ORF">HMPREF9302_10285</name>
</gene>
<accession>A0A096ASM7</accession>
<reference evidence="7 8" key="1">
    <citation type="submission" date="2014-07" db="EMBL/GenBank/DDBJ databases">
        <authorList>
            <person name="McCorrison J."/>
            <person name="Sanka R."/>
            <person name="Torralba M."/>
            <person name="Gillis M."/>
            <person name="Haft D.H."/>
            <person name="Methe B."/>
            <person name="Sutton G."/>
            <person name="Nelson K.E."/>
        </authorList>
    </citation>
    <scope>NUCLEOTIDE SEQUENCE [LARGE SCALE GENOMIC DNA]</scope>
    <source>
        <strain evidence="7 8">DNF00058</strain>
    </source>
</reference>
<evidence type="ECO:0000313" key="8">
    <source>
        <dbReference type="Proteomes" id="UP000029614"/>
    </source>
</evidence>
<dbReference type="Pfam" id="PF14289">
    <property type="entry name" value="DUF4369"/>
    <property type="match status" value="1"/>
</dbReference>
<dbReference type="SUPFAM" id="SSF52833">
    <property type="entry name" value="Thioredoxin-like"/>
    <property type="match status" value="1"/>
</dbReference>
<comment type="subcellular location">
    <subcellularLocation>
        <location evidence="1">Cell envelope</location>
    </subcellularLocation>
</comment>
<dbReference type="InterPro" id="IPR050553">
    <property type="entry name" value="Thioredoxin_ResA/DsbE_sf"/>
</dbReference>
<organism evidence="7 8">
    <name type="scientific">Prevotella amnii DNF00058</name>
    <dbReference type="NCBI Taxonomy" id="1401066"/>
    <lineage>
        <taxon>Bacteria</taxon>
        <taxon>Pseudomonadati</taxon>
        <taxon>Bacteroidota</taxon>
        <taxon>Bacteroidia</taxon>
        <taxon>Bacteroidales</taxon>
        <taxon>Prevotellaceae</taxon>
        <taxon>Prevotella</taxon>
    </lineage>
</organism>
<feature type="domain" description="DUF4369" evidence="6">
    <location>
        <begin position="24"/>
        <end position="115"/>
    </location>
</feature>
<evidence type="ECO:0000259" key="5">
    <source>
        <dbReference type="Pfam" id="PF00578"/>
    </source>
</evidence>
<evidence type="ECO:0000256" key="2">
    <source>
        <dbReference type="ARBA" id="ARBA00022748"/>
    </source>
</evidence>
<comment type="caution">
    <text evidence="7">The sequence shown here is derived from an EMBL/GenBank/DDBJ whole genome shotgun (WGS) entry which is preliminary data.</text>
</comment>
<dbReference type="InterPro" id="IPR000866">
    <property type="entry name" value="AhpC/TSA"/>
</dbReference>
<dbReference type="CDD" id="cd02966">
    <property type="entry name" value="TlpA_like_family"/>
    <property type="match status" value="1"/>
</dbReference>
<dbReference type="Pfam" id="PF00578">
    <property type="entry name" value="AhpC-TSA"/>
    <property type="match status" value="1"/>
</dbReference>
<dbReference type="GO" id="GO:0016491">
    <property type="term" value="F:oxidoreductase activity"/>
    <property type="evidence" value="ECO:0007669"/>
    <property type="project" value="InterPro"/>
</dbReference>
<dbReference type="GO" id="GO:0017004">
    <property type="term" value="P:cytochrome complex assembly"/>
    <property type="evidence" value="ECO:0007669"/>
    <property type="project" value="UniProtKB-KW"/>
</dbReference>
<evidence type="ECO:0000256" key="4">
    <source>
        <dbReference type="ARBA" id="ARBA00023284"/>
    </source>
</evidence>
<dbReference type="OrthoDB" id="637389at2"/>
<evidence type="ECO:0000256" key="3">
    <source>
        <dbReference type="ARBA" id="ARBA00023157"/>
    </source>
</evidence>
<keyword evidence="4" id="KW-0676">Redox-active center</keyword>